<keyword evidence="4" id="KW-1185">Reference proteome</keyword>
<feature type="compositionally biased region" description="Basic and acidic residues" evidence="1">
    <location>
        <begin position="270"/>
        <end position="280"/>
    </location>
</feature>
<gene>
    <name evidence="3" type="ORF">QBC37DRAFT_429616</name>
</gene>
<protein>
    <recommendedName>
        <fullName evidence="5">Integral membrane protein</fullName>
    </recommendedName>
</protein>
<feature type="region of interest" description="Disordered" evidence="1">
    <location>
        <begin position="1"/>
        <end position="176"/>
    </location>
</feature>
<feature type="compositionally biased region" description="Polar residues" evidence="1">
    <location>
        <begin position="38"/>
        <end position="53"/>
    </location>
</feature>
<feature type="compositionally biased region" description="Basic and acidic residues" evidence="1">
    <location>
        <begin position="698"/>
        <end position="707"/>
    </location>
</feature>
<feature type="compositionally biased region" description="Pro residues" evidence="1">
    <location>
        <begin position="58"/>
        <end position="76"/>
    </location>
</feature>
<keyword evidence="2" id="KW-0472">Membrane</keyword>
<dbReference type="PANTHER" id="PTHR35872:SF2">
    <property type="entry name" value="INTEGRAL MEMBRANE PROTEIN (AFU_ORTHOLOGUE AFUA_5G07110)"/>
    <property type="match status" value="1"/>
</dbReference>
<evidence type="ECO:0000256" key="2">
    <source>
        <dbReference type="SAM" id="Phobius"/>
    </source>
</evidence>
<keyword evidence="2" id="KW-1133">Transmembrane helix</keyword>
<dbReference type="PANTHER" id="PTHR35872">
    <property type="entry name" value="INTEGRAL MEMBRANE PROTEIN (AFU_ORTHOLOGUE AFUA_5G07110)"/>
    <property type="match status" value="1"/>
</dbReference>
<feature type="compositionally biased region" description="Basic and acidic residues" evidence="1">
    <location>
        <begin position="654"/>
        <end position="666"/>
    </location>
</feature>
<keyword evidence="2" id="KW-0812">Transmembrane</keyword>
<name>A0AAN6Y281_9PEZI</name>
<feature type="transmembrane region" description="Helical" evidence="2">
    <location>
        <begin position="365"/>
        <end position="392"/>
    </location>
</feature>
<dbReference type="Pfam" id="PF11204">
    <property type="entry name" value="DUF2985"/>
    <property type="match status" value="1"/>
</dbReference>
<dbReference type="EMBL" id="MU858190">
    <property type="protein sequence ID" value="KAK4209900.1"/>
    <property type="molecule type" value="Genomic_DNA"/>
</dbReference>
<feature type="compositionally biased region" description="Basic and acidic residues" evidence="1">
    <location>
        <begin position="620"/>
        <end position="645"/>
    </location>
</feature>
<reference evidence="3" key="2">
    <citation type="submission" date="2023-05" db="EMBL/GenBank/DDBJ databases">
        <authorList>
            <consortium name="Lawrence Berkeley National Laboratory"/>
            <person name="Steindorff A."/>
            <person name="Hensen N."/>
            <person name="Bonometti L."/>
            <person name="Westerberg I."/>
            <person name="Brannstrom I.O."/>
            <person name="Guillou S."/>
            <person name="Cros-Aarteil S."/>
            <person name="Calhoun S."/>
            <person name="Haridas S."/>
            <person name="Kuo A."/>
            <person name="Mondo S."/>
            <person name="Pangilinan J."/>
            <person name="Riley R."/>
            <person name="Labutti K."/>
            <person name="Andreopoulos B."/>
            <person name="Lipzen A."/>
            <person name="Chen C."/>
            <person name="Yanf M."/>
            <person name="Daum C."/>
            <person name="Ng V."/>
            <person name="Clum A."/>
            <person name="Ohm R."/>
            <person name="Martin F."/>
            <person name="Silar P."/>
            <person name="Natvig D."/>
            <person name="Lalanne C."/>
            <person name="Gautier V."/>
            <person name="Ament-Velasquez S.L."/>
            <person name="Kruys A."/>
            <person name="Hutchinson M.I."/>
            <person name="Powell A.J."/>
            <person name="Barry K."/>
            <person name="Miller A.N."/>
            <person name="Grigoriev I.V."/>
            <person name="Debuchy R."/>
            <person name="Gladieux P."/>
            <person name="Thoren M.H."/>
            <person name="Johannesson H."/>
        </authorList>
    </citation>
    <scope>NUCLEOTIDE SEQUENCE</scope>
    <source>
        <strain evidence="3">PSN293</strain>
    </source>
</reference>
<proteinExistence type="predicted"/>
<accession>A0AAN6Y281</accession>
<comment type="caution">
    <text evidence="3">The sequence shown here is derived from an EMBL/GenBank/DDBJ whole genome shotgun (WGS) entry which is preliminary data.</text>
</comment>
<feature type="compositionally biased region" description="Low complexity" evidence="1">
    <location>
        <begin position="152"/>
        <end position="166"/>
    </location>
</feature>
<evidence type="ECO:0000313" key="3">
    <source>
        <dbReference type="EMBL" id="KAK4209900.1"/>
    </source>
</evidence>
<reference evidence="3" key="1">
    <citation type="journal article" date="2023" name="Mol. Phylogenet. Evol.">
        <title>Genome-scale phylogeny and comparative genomics of the fungal order Sordariales.</title>
        <authorList>
            <person name="Hensen N."/>
            <person name="Bonometti L."/>
            <person name="Westerberg I."/>
            <person name="Brannstrom I.O."/>
            <person name="Guillou S."/>
            <person name="Cros-Aarteil S."/>
            <person name="Calhoun S."/>
            <person name="Haridas S."/>
            <person name="Kuo A."/>
            <person name="Mondo S."/>
            <person name="Pangilinan J."/>
            <person name="Riley R."/>
            <person name="LaButti K."/>
            <person name="Andreopoulos B."/>
            <person name="Lipzen A."/>
            <person name="Chen C."/>
            <person name="Yan M."/>
            <person name="Daum C."/>
            <person name="Ng V."/>
            <person name="Clum A."/>
            <person name="Steindorff A."/>
            <person name="Ohm R.A."/>
            <person name="Martin F."/>
            <person name="Silar P."/>
            <person name="Natvig D.O."/>
            <person name="Lalanne C."/>
            <person name="Gautier V."/>
            <person name="Ament-Velasquez S.L."/>
            <person name="Kruys A."/>
            <person name="Hutchinson M.I."/>
            <person name="Powell A.J."/>
            <person name="Barry K."/>
            <person name="Miller A.N."/>
            <person name="Grigoriev I.V."/>
            <person name="Debuchy R."/>
            <person name="Gladieux P."/>
            <person name="Hiltunen Thoren M."/>
            <person name="Johannesson H."/>
        </authorList>
    </citation>
    <scope>NUCLEOTIDE SEQUENCE</scope>
    <source>
        <strain evidence="3">PSN293</strain>
    </source>
</reference>
<feature type="region of interest" description="Disordered" evidence="1">
    <location>
        <begin position="270"/>
        <end position="294"/>
    </location>
</feature>
<organism evidence="3 4">
    <name type="scientific">Rhypophila decipiens</name>
    <dbReference type="NCBI Taxonomy" id="261697"/>
    <lineage>
        <taxon>Eukaryota</taxon>
        <taxon>Fungi</taxon>
        <taxon>Dikarya</taxon>
        <taxon>Ascomycota</taxon>
        <taxon>Pezizomycotina</taxon>
        <taxon>Sordariomycetes</taxon>
        <taxon>Sordariomycetidae</taxon>
        <taxon>Sordariales</taxon>
        <taxon>Naviculisporaceae</taxon>
        <taxon>Rhypophila</taxon>
    </lineage>
</organism>
<evidence type="ECO:0008006" key="5">
    <source>
        <dbReference type="Google" id="ProtNLM"/>
    </source>
</evidence>
<feature type="transmembrane region" description="Helical" evidence="2">
    <location>
        <begin position="570"/>
        <end position="592"/>
    </location>
</feature>
<evidence type="ECO:0000256" key="1">
    <source>
        <dbReference type="SAM" id="MobiDB-lite"/>
    </source>
</evidence>
<feature type="transmembrane region" description="Helical" evidence="2">
    <location>
        <begin position="398"/>
        <end position="420"/>
    </location>
</feature>
<feature type="compositionally biased region" description="Basic and acidic residues" evidence="1">
    <location>
        <begin position="744"/>
        <end position="754"/>
    </location>
</feature>
<dbReference type="AlphaFoldDB" id="A0AAN6Y281"/>
<evidence type="ECO:0000313" key="4">
    <source>
        <dbReference type="Proteomes" id="UP001301769"/>
    </source>
</evidence>
<sequence>MSHPRDASGAPEENPYFPSANASSAPPPPLEPTGETLVASNTDVAATAISPTTEHPPRIPTSPAIPGPSNNPPQRAPPASQARGVPFRSVRNQPSAIRLRRLRAPSVSGTAPLTTIASNPQPPRSRQQGEDAAVTNRRRSSSEPLSPGAVTNPHVVNMEPMPVVPEGQQPPMYVAEGSNNRAPEVVVPRRFMMRRRRPTAQRPAEVDEDCYDSRVVDFLDVVDPEVATLSSITNIQNSLFVPSLGRFVNRRPTYDLSSLPFIPGAFPASKEDISSIKEEPTEQTSSGSDEQPYPVRRTHSISTVLTSTPQYAIIPEDNDPGHSLEGWSEEDIKLLNDHVRHLLHSRRSKVKQSFKAFGKYARRPLGFFVTLYATLITLFGLAWVLFLIGWIYVGEKQLYAIEVIDQVLVALFAVMGDGLIPWRLYDTYNFFWINHFHRRTLKLRKKLLLPKLEDKNDLPVDPNDPSHRIMVDLEAQRVRALKKKTDQENEEDQKKDDYFPVLSDEEQAKLVKYQTKFAKSHTYYKPHETSTHRAFPHRLAMTIILLLDLHSCLQLSLGCVTWSIPYERRPAAATTTILCCSITVNALAGILISVGDRRTRKKDVVERLVRMELTGEVMEKMVKEKQKEAEREKEKEMEGSRERSKSRSRSRNGRVSEEGRSGRRSLDALTSGFKRKSMERRRSENCSDGNTSSSGSSFRKEKEKVGRFDPSTGPRKSMSGADGGLGVVAEADHEPNCENVLGYERGEVERESEMKIPGAFQD</sequence>
<dbReference type="Proteomes" id="UP001301769">
    <property type="component" value="Unassembled WGS sequence"/>
</dbReference>
<feature type="region of interest" description="Disordered" evidence="1">
    <location>
        <begin position="620"/>
        <end position="762"/>
    </location>
</feature>
<feature type="compositionally biased region" description="Polar residues" evidence="1">
    <location>
        <begin position="107"/>
        <end position="119"/>
    </location>
</feature>
<dbReference type="InterPro" id="IPR021369">
    <property type="entry name" value="DUF2985"/>
</dbReference>